<dbReference type="Proteomes" id="UP000030748">
    <property type="component" value="Unassembled WGS sequence"/>
</dbReference>
<name>A0A022RTE1_ERYGU</name>
<feature type="non-terminal residue" evidence="2">
    <location>
        <position position="1"/>
    </location>
</feature>
<sequence length="42" mass="4511">YCERYAKAEDVGPVSEEESSDEELSEAGYDSSDDAIVGPVDP</sequence>
<gene>
    <name evidence="2" type="ORF">MIMGU_mgv1a0146271mg</name>
</gene>
<feature type="compositionally biased region" description="Acidic residues" evidence="1">
    <location>
        <begin position="15"/>
        <end position="25"/>
    </location>
</feature>
<dbReference type="EMBL" id="KI630271">
    <property type="protein sequence ID" value="EYU42973.1"/>
    <property type="molecule type" value="Genomic_DNA"/>
</dbReference>
<keyword evidence="3" id="KW-1185">Reference proteome</keyword>
<evidence type="ECO:0000313" key="2">
    <source>
        <dbReference type="EMBL" id="EYU42973.1"/>
    </source>
</evidence>
<organism evidence="2 3">
    <name type="scientific">Erythranthe guttata</name>
    <name type="common">Yellow monkey flower</name>
    <name type="synonym">Mimulus guttatus</name>
    <dbReference type="NCBI Taxonomy" id="4155"/>
    <lineage>
        <taxon>Eukaryota</taxon>
        <taxon>Viridiplantae</taxon>
        <taxon>Streptophyta</taxon>
        <taxon>Embryophyta</taxon>
        <taxon>Tracheophyta</taxon>
        <taxon>Spermatophyta</taxon>
        <taxon>Magnoliopsida</taxon>
        <taxon>eudicotyledons</taxon>
        <taxon>Gunneridae</taxon>
        <taxon>Pentapetalae</taxon>
        <taxon>asterids</taxon>
        <taxon>lamiids</taxon>
        <taxon>Lamiales</taxon>
        <taxon>Phrymaceae</taxon>
        <taxon>Erythranthe</taxon>
    </lineage>
</organism>
<accession>A0A022RTE1</accession>
<proteinExistence type="predicted"/>
<evidence type="ECO:0000313" key="3">
    <source>
        <dbReference type="Proteomes" id="UP000030748"/>
    </source>
</evidence>
<feature type="region of interest" description="Disordered" evidence="1">
    <location>
        <begin position="1"/>
        <end position="42"/>
    </location>
</feature>
<protein>
    <submittedName>
        <fullName evidence="2">Uncharacterized protein</fullName>
    </submittedName>
</protein>
<feature type="compositionally biased region" description="Basic and acidic residues" evidence="1">
    <location>
        <begin position="1"/>
        <end position="10"/>
    </location>
</feature>
<evidence type="ECO:0000256" key="1">
    <source>
        <dbReference type="SAM" id="MobiDB-lite"/>
    </source>
</evidence>
<reference evidence="2 3" key="1">
    <citation type="journal article" date="2013" name="Proc. Natl. Acad. Sci. U.S.A.">
        <title>Fine-scale variation in meiotic recombination in Mimulus inferred from population shotgun sequencing.</title>
        <authorList>
            <person name="Hellsten U."/>
            <person name="Wright K.M."/>
            <person name="Jenkins J."/>
            <person name="Shu S."/>
            <person name="Yuan Y."/>
            <person name="Wessler S.R."/>
            <person name="Schmutz J."/>
            <person name="Willis J.H."/>
            <person name="Rokhsar D.S."/>
        </authorList>
    </citation>
    <scope>NUCLEOTIDE SEQUENCE [LARGE SCALE GENOMIC DNA]</scope>
    <source>
        <strain evidence="3">cv. DUN x IM62</strain>
    </source>
</reference>
<dbReference type="AlphaFoldDB" id="A0A022RTE1"/>